<dbReference type="InterPro" id="IPR025459">
    <property type="entry name" value="DUF4279"/>
</dbReference>
<evidence type="ECO:0000313" key="2">
    <source>
        <dbReference type="Proteomes" id="UP000244168"/>
    </source>
</evidence>
<keyword evidence="2" id="KW-1185">Reference proteome</keyword>
<reference evidence="1 2" key="1">
    <citation type="submission" date="2018-04" db="EMBL/GenBank/DDBJ databases">
        <title>Genomic Encyclopedia of Archaeal and Bacterial Type Strains, Phase II (KMG-II): from individual species to whole genera.</title>
        <authorList>
            <person name="Goeker M."/>
        </authorList>
    </citation>
    <scope>NUCLEOTIDE SEQUENCE [LARGE SCALE GENOMIC DNA]</scope>
    <source>
        <strain evidence="1 2">DSM 26809</strain>
    </source>
</reference>
<accession>A0A2T5J9V1</accession>
<dbReference type="Pfam" id="PF14106">
    <property type="entry name" value="DUF4279"/>
    <property type="match status" value="1"/>
</dbReference>
<name>A0A2T5J9V1_9SPHI</name>
<sequence>MQAPWCITGKQTICGINILYLMLSMSCVLTVVGENFDVDTFVAISGLSPHTVWYKGEPRNKRGELNQKNGFNLSVSDAEFNDFNNQVSDTLLFLSQNADKLQLLKTVEIEFATLDFGVDTANNNGMYKGFYLPPSLVEAAAAFGIGVKVTVYLSDED</sequence>
<dbReference type="Proteomes" id="UP000244168">
    <property type="component" value="Unassembled WGS sequence"/>
</dbReference>
<organism evidence="1 2">
    <name type="scientific">Mucilaginibacter yixingensis</name>
    <dbReference type="NCBI Taxonomy" id="1295612"/>
    <lineage>
        <taxon>Bacteria</taxon>
        <taxon>Pseudomonadati</taxon>
        <taxon>Bacteroidota</taxon>
        <taxon>Sphingobacteriia</taxon>
        <taxon>Sphingobacteriales</taxon>
        <taxon>Sphingobacteriaceae</taxon>
        <taxon>Mucilaginibacter</taxon>
    </lineage>
</organism>
<proteinExistence type="predicted"/>
<protein>
    <submittedName>
        <fullName evidence="1">Uncharacterized protein DUF4279</fullName>
    </submittedName>
</protein>
<gene>
    <name evidence="1" type="ORF">C8P68_104343</name>
</gene>
<evidence type="ECO:0000313" key="1">
    <source>
        <dbReference type="EMBL" id="PTQ96851.1"/>
    </source>
</evidence>
<dbReference type="OrthoDB" id="1358056at2"/>
<comment type="caution">
    <text evidence="1">The sequence shown here is derived from an EMBL/GenBank/DDBJ whole genome shotgun (WGS) entry which is preliminary data.</text>
</comment>
<dbReference type="AlphaFoldDB" id="A0A2T5J9V1"/>
<dbReference type="EMBL" id="QAOQ01000004">
    <property type="protein sequence ID" value="PTQ96851.1"/>
    <property type="molecule type" value="Genomic_DNA"/>
</dbReference>